<gene>
    <name evidence="1" type="ORF">QSP1433_LOCUS1469</name>
</gene>
<dbReference type="AlphaFoldDB" id="A0A7S2RB65"/>
<dbReference type="EMBL" id="HBHK01002514">
    <property type="protein sequence ID" value="CAD9665738.1"/>
    <property type="molecule type" value="Transcribed_RNA"/>
</dbReference>
<accession>A0A7S2RB65</accession>
<name>A0A7S2RB65_9STRA</name>
<organism evidence="1">
    <name type="scientific">Mucochytrium quahogii</name>
    <dbReference type="NCBI Taxonomy" id="96639"/>
    <lineage>
        <taxon>Eukaryota</taxon>
        <taxon>Sar</taxon>
        <taxon>Stramenopiles</taxon>
        <taxon>Bigyra</taxon>
        <taxon>Labyrinthulomycetes</taxon>
        <taxon>Thraustochytrida</taxon>
        <taxon>Thraustochytriidae</taxon>
        <taxon>Mucochytrium</taxon>
    </lineage>
</organism>
<proteinExistence type="predicted"/>
<protein>
    <submittedName>
        <fullName evidence="1">Uncharacterized protein</fullName>
    </submittedName>
</protein>
<reference evidence="1" key="1">
    <citation type="submission" date="2021-01" db="EMBL/GenBank/DDBJ databases">
        <authorList>
            <person name="Corre E."/>
            <person name="Pelletier E."/>
            <person name="Niang G."/>
            <person name="Scheremetjew M."/>
            <person name="Finn R."/>
            <person name="Kale V."/>
            <person name="Holt S."/>
            <person name="Cochrane G."/>
            <person name="Meng A."/>
            <person name="Brown T."/>
            <person name="Cohen L."/>
        </authorList>
    </citation>
    <scope>NUCLEOTIDE SEQUENCE</scope>
    <source>
        <strain evidence="1">NY070348D</strain>
    </source>
</reference>
<sequence length="124" mass="14440">MKIVKKKHVLPQVRLFVLKLIRVSIPKLAQLPLCSCQHRALSRPYLCLDKYKRNFQQQEQVSTCLQSQDSQLLKFHSFINSDVIAMLCYSVTSSVHYPVYGPCRHRRTNNLHPSTKIQKLNGDF</sequence>
<evidence type="ECO:0000313" key="1">
    <source>
        <dbReference type="EMBL" id="CAD9665738.1"/>
    </source>
</evidence>